<feature type="transmembrane region" description="Helical" evidence="7">
    <location>
        <begin position="116"/>
        <end position="134"/>
    </location>
</feature>
<dbReference type="Proteomes" id="UP000652219">
    <property type="component" value="Unassembled WGS sequence"/>
</dbReference>
<dbReference type="GO" id="GO:0022857">
    <property type="term" value="F:transmembrane transporter activity"/>
    <property type="evidence" value="ECO:0007669"/>
    <property type="project" value="InterPro"/>
</dbReference>
<comment type="subcellular location">
    <subcellularLocation>
        <location evidence="1">Membrane</location>
        <topology evidence="1">Multi-pass membrane protein</topology>
    </subcellularLocation>
</comment>
<feature type="compositionally biased region" description="Basic and acidic residues" evidence="6">
    <location>
        <begin position="8"/>
        <end position="19"/>
    </location>
</feature>
<gene>
    <name evidence="9" type="ORF">CSOJ01_13546</name>
</gene>
<dbReference type="PROSITE" id="PS50850">
    <property type="entry name" value="MFS"/>
    <property type="match status" value="1"/>
</dbReference>
<dbReference type="FunFam" id="1.20.1250.20:FF:000013">
    <property type="entry name" value="MFS general substrate transporter"/>
    <property type="match status" value="1"/>
</dbReference>
<dbReference type="InterPro" id="IPR020846">
    <property type="entry name" value="MFS_dom"/>
</dbReference>
<feature type="transmembrane region" description="Helical" evidence="7">
    <location>
        <begin position="208"/>
        <end position="230"/>
    </location>
</feature>
<comment type="caution">
    <text evidence="9">The sequence shown here is derived from an EMBL/GenBank/DDBJ whole genome shotgun (WGS) entry which is preliminary data.</text>
</comment>
<dbReference type="GO" id="GO:0016020">
    <property type="term" value="C:membrane"/>
    <property type="evidence" value="ECO:0007669"/>
    <property type="project" value="UniProtKB-SubCell"/>
</dbReference>
<evidence type="ECO:0000256" key="1">
    <source>
        <dbReference type="ARBA" id="ARBA00004141"/>
    </source>
</evidence>
<dbReference type="SUPFAM" id="SSF103473">
    <property type="entry name" value="MFS general substrate transporter"/>
    <property type="match status" value="1"/>
</dbReference>
<feature type="domain" description="Major facilitator superfamily (MFS) profile" evidence="8">
    <location>
        <begin position="49"/>
        <end position="459"/>
    </location>
</feature>
<dbReference type="PANTHER" id="PTHR43791:SF24">
    <property type="entry name" value="NICOTINIC ACID PLASMA MEMBRANE TRANSPORTER"/>
    <property type="match status" value="1"/>
</dbReference>
<dbReference type="PANTHER" id="PTHR43791">
    <property type="entry name" value="PERMEASE-RELATED"/>
    <property type="match status" value="1"/>
</dbReference>
<evidence type="ECO:0000256" key="5">
    <source>
        <dbReference type="ARBA" id="ARBA00023136"/>
    </source>
</evidence>
<evidence type="ECO:0000256" key="3">
    <source>
        <dbReference type="ARBA" id="ARBA00022692"/>
    </source>
</evidence>
<feature type="transmembrane region" description="Helical" evidence="7">
    <location>
        <begin position="342"/>
        <end position="361"/>
    </location>
</feature>
<dbReference type="AlphaFoldDB" id="A0A8H6MK71"/>
<dbReference type="EMBL" id="WIGN01000398">
    <property type="protein sequence ID" value="KAF6795004.1"/>
    <property type="molecule type" value="Genomic_DNA"/>
</dbReference>
<feature type="region of interest" description="Disordered" evidence="6">
    <location>
        <begin position="1"/>
        <end position="26"/>
    </location>
</feature>
<proteinExistence type="predicted"/>
<name>A0A8H6MK71_9PEZI</name>
<keyword evidence="4 7" id="KW-1133">Transmembrane helix</keyword>
<dbReference type="FunFam" id="1.20.1250.20:FF:000018">
    <property type="entry name" value="MFS transporter permease"/>
    <property type="match status" value="1"/>
</dbReference>
<feature type="transmembrane region" description="Helical" evidence="7">
    <location>
        <begin position="402"/>
        <end position="423"/>
    </location>
</feature>
<evidence type="ECO:0000313" key="10">
    <source>
        <dbReference type="Proteomes" id="UP000652219"/>
    </source>
</evidence>
<keyword evidence="10" id="KW-1185">Reference proteome</keyword>
<evidence type="ECO:0000259" key="8">
    <source>
        <dbReference type="PROSITE" id="PS50850"/>
    </source>
</evidence>
<keyword evidence="5 7" id="KW-0472">Membrane</keyword>
<feature type="transmembrane region" description="Helical" evidence="7">
    <location>
        <begin position="367"/>
        <end position="390"/>
    </location>
</feature>
<evidence type="ECO:0000256" key="2">
    <source>
        <dbReference type="ARBA" id="ARBA00022448"/>
    </source>
</evidence>
<dbReference type="InterPro" id="IPR036259">
    <property type="entry name" value="MFS_trans_sf"/>
</dbReference>
<feature type="transmembrane region" description="Helical" evidence="7">
    <location>
        <begin position="277"/>
        <end position="303"/>
    </location>
</feature>
<feature type="transmembrane region" description="Helical" evidence="7">
    <location>
        <begin position="146"/>
        <end position="169"/>
    </location>
</feature>
<sequence length="487" mass="53184">MTVLGKDPSGKDPSGKDVEVPQDSGSIDAAEFAEDPQERAVLAKFDKLVMPQMAIILLFAYLDRTNIGNARVFGLEEDTGMSGTDFNDISMYFYISYVLFETPWVMAVKRWGPGRVLGAAIVSWSAITIGTGFVNSYREAVACRVLLGFFEAGLFPALTFIVSQIYPAASQGKRVAVLYITIALSGALGGLFAYGVQSMGRRHGLNAWRWLFIVEGIISLAVGFVCWVSLPASPETAWFLNPEEREVISRIRAREQPFKETAKFSWAQVVMAVTDPFVYLASAALFCSSIALFGFGTFLPTLLKGLGYTSLEANYLSIPVYVLASISTAITTFVSDRLNRRAVCLVHSPLLVIAGYAVAVGTGNKGAGFFAMFLVGAGVYSFNTVLVTWVSNNIQPDYKRSVSIAMLISLANISGIVSSQIYPVYDAPRYIKGNAISLGGECIALLSIGLIYALLRRRTRTKEKMLAEGRESNGREDDRGLHFKYVF</sequence>
<reference evidence="9 10" key="1">
    <citation type="journal article" date="2020" name="Phytopathology">
        <title>Genome Sequence Resources of Colletotrichum truncatum, C. plurivorum, C. musicola, and C. sojae: Four Species Pathogenic to Soybean (Glycine max).</title>
        <authorList>
            <person name="Rogerio F."/>
            <person name="Boufleur T.R."/>
            <person name="Ciampi-Guillardi M."/>
            <person name="Sukno S.A."/>
            <person name="Thon M.R."/>
            <person name="Massola Junior N.S."/>
            <person name="Baroncelli R."/>
        </authorList>
    </citation>
    <scope>NUCLEOTIDE SEQUENCE [LARGE SCALE GENOMIC DNA]</scope>
    <source>
        <strain evidence="9 10">LFN0009</strain>
    </source>
</reference>
<feature type="transmembrane region" description="Helical" evidence="7">
    <location>
        <begin position="315"/>
        <end position="335"/>
    </location>
</feature>
<keyword evidence="3 7" id="KW-0812">Transmembrane</keyword>
<evidence type="ECO:0000256" key="4">
    <source>
        <dbReference type="ARBA" id="ARBA00022989"/>
    </source>
</evidence>
<dbReference type="Pfam" id="PF07690">
    <property type="entry name" value="MFS_1"/>
    <property type="match status" value="1"/>
</dbReference>
<evidence type="ECO:0000256" key="7">
    <source>
        <dbReference type="SAM" id="Phobius"/>
    </source>
</evidence>
<feature type="transmembrane region" description="Helical" evidence="7">
    <location>
        <begin position="176"/>
        <end position="196"/>
    </location>
</feature>
<feature type="transmembrane region" description="Helical" evidence="7">
    <location>
        <begin position="435"/>
        <end position="455"/>
    </location>
</feature>
<accession>A0A8H6MK71</accession>
<protein>
    <submittedName>
        <fullName evidence="9">Nicotinic acid plasma membrane transporter</fullName>
    </submittedName>
</protein>
<keyword evidence="2" id="KW-0813">Transport</keyword>
<organism evidence="9 10">
    <name type="scientific">Colletotrichum sojae</name>
    <dbReference type="NCBI Taxonomy" id="2175907"/>
    <lineage>
        <taxon>Eukaryota</taxon>
        <taxon>Fungi</taxon>
        <taxon>Dikarya</taxon>
        <taxon>Ascomycota</taxon>
        <taxon>Pezizomycotina</taxon>
        <taxon>Sordariomycetes</taxon>
        <taxon>Hypocreomycetidae</taxon>
        <taxon>Glomerellales</taxon>
        <taxon>Glomerellaceae</taxon>
        <taxon>Colletotrichum</taxon>
        <taxon>Colletotrichum orchidearum species complex</taxon>
    </lineage>
</organism>
<evidence type="ECO:0000256" key="6">
    <source>
        <dbReference type="SAM" id="MobiDB-lite"/>
    </source>
</evidence>
<dbReference type="InterPro" id="IPR011701">
    <property type="entry name" value="MFS"/>
</dbReference>
<dbReference type="Gene3D" id="1.20.1250.20">
    <property type="entry name" value="MFS general substrate transporter like domains"/>
    <property type="match status" value="2"/>
</dbReference>
<evidence type="ECO:0000313" key="9">
    <source>
        <dbReference type="EMBL" id="KAF6795004.1"/>
    </source>
</evidence>